<accession>A0A5D3B6H7</accession>
<evidence type="ECO:0000259" key="2">
    <source>
        <dbReference type="PROSITE" id="PS51229"/>
    </source>
</evidence>
<dbReference type="GO" id="GO:0000151">
    <property type="term" value="C:ubiquitin ligase complex"/>
    <property type="evidence" value="ECO:0007669"/>
    <property type="project" value="TreeGrafter"/>
</dbReference>
<name>A0A5D3B6H7_9TREE</name>
<dbReference type="AlphaFoldDB" id="A0A5D3B6H7"/>
<dbReference type="EMBL" id="NIDF01000006">
    <property type="protein sequence ID" value="TYJ58181.1"/>
    <property type="molecule type" value="Genomic_DNA"/>
</dbReference>
<dbReference type="PANTHER" id="PTHR12281">
    <property type="entry name" value="RP42 RELATED"/>
    <property type="match status" value="1"/>
</dbReference>
<protein>
    <recommendedName>
        <fullName evidence="1">Defective in cullin neddylation protein</fullName>
    </recommendedName>
</protein>
<dbReference type="GO" id="GO:0031624">
    <property type="term" value="F:ubiquitin conjugating enzyme binding"/>
    <property type="evidence" value="ECO:0007669"/>
    <property type="project" value="TreeGrafter"/>
</dbReference>
<dbReference type="InterPro" id="IPR014764">
    <property type="entry name" value="DCN-prot"/>
</dbReference>
<comment type="caution">
    <text evidence="3">The sequence shown here is derived from an EMBL/GenBank/DDBJ whole genome shotgun (WGS) entry which is preliminary data.</text>
</comment>
<organism evidence="3 4">
    <name type="scientific">Cryptococcus floricola</name>
    <dbReference type="NCBI Taxonomy" id="2591691"/>
    <lineage>
        <taxon>Eukaryota</taxon>
        <taxon>Fungi</taxon>
        <taxon>Dikarya</taxon>
        <taxon>Basidiomycota</taxon>
        <taxon>Agaricomycotina</taxon>
        <taxon>Tremellomycetes</taxon>
        <taxon>Tremellales</taxon>
        <taxon>Cryptococcaceae</taxon>
        <taxon>Cryptococcus</taxon>
    </lineage>
</organism>
<dbReference type="GO" id="GO:0097602">
    <property type="term" value="F:cullin family protein binding"/>
    <property type="evidence" value="ECO:0007669"/>
    <property type="project" value="TreeGrafter"/>
</dbReference>
<dbReference type="GO" id="GO:0045116">
    <property type="term" value="P:protein neddylation"/>
    <property type="evidence" value="ECO:0007669"/>
    <property type="project" value="TreeGrafter"/>
</dbReference>
<comment type="function">
    <text evidence="1">Neddylation of cullins play an essential role in the regulation of SCF-type complexes activity.</text>
</comment>
<evidence type="ECO:0000313" key="3">
    <source>
        <dbReference type="EMBL" id="TYJ58181.1"/>
    </source>
</evidence>
<proteinExistence type="predicted"/>
<dbReference type="InterPro" id="IPR005176">
    <property type="entry name" value="PONY_dom"/>
</dbReference>
<sequence>MLTPPQPPSSSVLNQQFRAITGASAAEATKYIKKYKSVENAVDAYYNDDDDEPFAVADPAQEKKLGAIWENYKDESNPKLITIEGTLQLCEELGIDPENDSVLFCLAADLGSKVTGEWEKAPFVAGIQSYPGTIDTIPKLKNYLPTLRTKLNTDPAYFKKVYTHAFTLGKGSNEMTRSLALETAIPFWSLFFPPAFNSTPSALSHIPDNSPPQFTQPELDLWIEFVTQKNRAISKDTWSLLVDFARQIDKDFKEYDEMAAWPSMIDDFVEYAREKKGTRV</sequence>
<evidence type="ECO:0000256" key="1">
    <source>
        <dbReference type="RuleBase" id="RU410713"/>
    </source>
</evidence>
<dbReference type="Gene3D" id="1.10.238.10">
    <property type="entry name" value="EF-hand"/>
    <property type="match status" value="1"/>
</dbReference>
<dbReference type="GO" id="GO:0032182">
    <property type="term" value="F:ubiquitin-like protein binding"/>
    <property type="evidence" value="ECO:0007669"/>
    <property type="project" value="TreeGrafter"/>
</dbReference>
<dbReference type="PROSITE" id="PS51229">
    <property type="entry name" value="DCUN1"/>
    <property type="match status" value="1"/>
</dbReference>
<dbReference type="Pfam" id="PF03556">
    <property type="entry name" value="Cullin_binding"/>
    <property type="match status" value="1"/>
</dbReference>
<feature type="domain" description="DCUN1" evidence="2">
    <location>
        <begin position="60"/>
        <end position="273"/>
    </location>
</feature>
<dbReference type="Gene3D" id="1.10.238.200">
    <property type="entry name" value="Cullin, PONY binding domain"/>
    <property type="match status" value="1"/>
</dbReference>
<keyword evidence="4" id="KW-1185">Reference proteome</keyword>
<gene>
    <name evidence="3" type="ORF">B9479_001005</name>
</gene>
<dbReference type="Pfam" id="PF14555">
    <property type="entry name" value="UBA_4"/>
    <property type="match status" value="1"/>
</dbReference>
<dbReference type="PANTHER" id="PTHR12281:SF31">
    <property type="entry name" value="DCN1-LIKE PROTEIN 3"/>
    <property type="match status" value="1"/>
</dbReference>
<dbReference type="Proteomes" id="UP000322245">
    <property type="component" value="Unassembled WGS sequence"/>
</dbReference>
<dbReference type="InterPro" id="IPR042460">
    <property type="entry name" value="DCN1-like_PONY"/>
</dbReference>
<reference evidence="3 4" key="1">
    <citation type="submission" date="2017-05" db="EMBL/GenBank/DDBJ databases">
        <title>The Genome Sequence of Tsuchiyaea wingfieldii DSM 27421.</title>
        <authorList>
            <person name="Cuomo C."/>
            <person name="Passer A."/>
            <person name="Billmyre B."/>
            <person name="Heitman J."/>
        </authorList>
    </citation>
    <scope>NUCLEOTIDE SEQUENCE [LARGE SCALE GENOMIC DNA]</scope>
    <source>
        <strain evidence="3 4">DSM 27421</strain>
    </source>
</reference>
<evidence type="ECO:0000313" key="4">
    <source>
        <dbReference type="Proteomes" id="UP000322245"/>
    </source>
</evidence>